<reference evidence="2" key="1">
    <citation type="journal article" date="2020" name="Biotechnol. Biofuels">
        <title>New insights from the biogas microbiome by comprehensive genome-resolved metagenomics of nearly 1600 species originating from multiple anaerobic digesters.</title>
        <authorList>
            <person name="Campanaro S."/>
            <person name="Treu L."/>
            <person name="Rodriguez-R L.M."/>
            <person name="Kovalovszki A."/>
            <person name="Ziels R.M."/>
            <person name="Maus I."/>
            <person name="Zhu X."/>
            <person name="Kougias P.G."/>
            <person name="Basile A."/>
            <person name="Luo G."/>
            <person name="Schluter A."/>
            <person name="Konstantinidis K.T."/>
            <person name="Angelidaki I."/>
        </authorList>
    </citation>
    <scope>NUCLEOTIDE SEQUENCE</scope>
    <source>
        <strain evidence="2">AS06rmzACSIP_7</strain>
    </source>
</reference>
<evidence type="ECO:0000256" key="1">
    <source>
        <dbReference type="SAM" id="Phobius"/>
    </source>
</evidence>
<accession>A0A971RZF0</accession>
<dbReference type="EMBL" id="JAAYEE010000004">
    <property type="protein sequence ID" value="NLW33871.1"/>
    <property type="molecule type" value="Genomic_DNA"/>
</dbReference>
<feature type="transmembrane region" description="Helical" evidence="1">
    <location>
        <begin position="66"/>
        <end position="90"/>
    </location>
</feature>
<dbReference type="AlphaFoldDB" id="A0A971RZF0"/>
<feature type="transmembrane region" description="Helical" evidence="1">
    <location>
        <begin position="125"/>
        <end position="142"/>
    </location>
</feature>
<evidence type="ECO:0008006" key="4">
    <source>
        <dbReference type="Google" id="ProtNLM"/>
    </source>
</evidence>
<sequence length="144" mass="15081">MSIQPWILYASITAFLLASADCFIKFASGRISSSLGLLLYGACTFATGIGWVLLDRVRGVPLHAEAAAIFYALGVGISFSGVTIGLYATFGAGAPISLASPLVRMGGLVVASLVGLTMLNEPLTFRYVIGTLLIFGGLYLILTR</sequence>
<organism evidence="2 3">
    <name type="scientific">Syntrophorhabdus aromaticivorans</name>
    <dbReference type="NCBI Taxonomy" id="328301"/>
    <lineage>
        <taxon>Bacteria</taxon>
        <taxon>Pseudomonadati</taxon>
        <taxon>Thermodesulfobacteriota</taxon>
        <taxon>Syntrophorhabdia</taxon>
        <taxon>Syntrophorhabdales</taxon>
        <taxon>Syntrophorhabdaceae</taxon>
        <taxon>Syntrophorhabdus</taxon>
    </lineage>
</organism>
<dbReference type="InterPro" id="IPR037185">
    <property type="entry name" value="EmrE-like"/>
</dbReference>
<keyword evidence="1" id="KW-0472">Membrane</keyword>
<keyword evidence="1" id="KW-1133">Transmembrane helix</keyword>
<protein>
    <recommendedName>
        <fullName evidence="4">EamA domain-containing protein</fullName>
    </recommendedName>
</protein>
<dbReference type="SUPFAM" id="SSF103481">
    <property type="entry name" value="Multidrug resistance efflux transporter EmrE"/>
    <property type="match status" value="1"/>
</dbReference>
<dbReference type="Proteomes" id="UP000777265">
    <property type="component" value="Unassembled WGS sequence"/>
</dbReference>
<feature type="transmembrane region" description="Helical" evidence="1">
    <location>
        <begin position="102"/>
        <end position="119"/>
    </location>
</feature>
<evidence type="ECO:0000313" key="3">
    <source>
        <dbReference type="Proteomes" id="UP000777265"/>
    </source>
</evidence>
<comment type="caution">
    <text evidence="2">The sequence shown here is derived from an EMBL/GenBank/DDBJ whole genome shotgun (WGS) entry which is preliminary data.</text>
</comment>
<keyword evidence="1" id="KW-0812">Transmembrane</keyword>
<proteinExistence type="predicted"/>
<feature type="transmembrane region" description="Helical" evidence="1">
    <location>
        <begin position="36"/>
        <end position="54"/>
    </location>
</feature>
<gene>
    <name evidence="2" type="ORF">GXY80_00110</name>
</gene>
<feature type="transmembrane region" description="Helical" evidence="1">
    <location>
        <begin position="6"/>
        <end position="24"/>
    </location>
</feature>
<evidence type="ECO:0000313" key="2">
    <source>
        <dbReference type="EMBL" id="NLW33871.1"/>
    </source>
</evidence>
<reference evidence="2" key="2">
    <citation type="submission" date="2020-01" db="EMBL/GenBank/DDBJ databases">
        <authorList>
            <person name="Campanaro S."/>
        </authorList>
    </citation>
    <scope>NUCLEOTIDE SEQUENCE</scope>
    <source>
        <strain evidence="2">AS06rmzACSIP_7</strain>
    </source>
</reference>
<name>A0A971RZF0_9BACT</name>